<comment type="subcellular location">
    <subcellularLocation>
        <location evidence="1">Cytoplasm</location>
    </subcellularLocation>
    <subcellularLocation>
        <location evidence="1">Nucleus</location>
        <location evidence="1">Nucleolus</location>
    </subcellularLocation>
    <subcellularLocation>
        <location evidence="1">Nucleus</location>
    </subcellularLocation>
</comment>
<reference evidence="3 4" key="1">
    <citation type="journal article" date="2017" name="Nature">
        <title>The Apostasia genome and the evolution of orchids.</title>
        <authorList>
            <person name="Zhang G.Q."/>
            <person name="Liu K.W."/>
            <person name="Li Z."/>
            <person name="Lohaus R."/>
            <person name="Hsiao Y.Y."/>
            <person name="Niu S.C."/>
            <person name="Wang J.Y."/>
            <person name="Lin Y.C."/>
            <person name="Xu Q."/>
            <person name="Chen L.J."/>
            <person name="Yoshida K."/>
            <person name="Fujiwara S."/>
            <person name="Wang Z.W."/>
            <person name="Zhang Y.Q."/>
            <person name="Mitsuda N."/>
            <person name="Wang M."/>
            <person name="Liu G.H."/>
            <person name="Pecoraro L."/>
            <person name="Huang H.X."/>
            <person name="Xiao X.J."/>
            <person name="Lin M."/>
            <person name="Wu X.Y."/>
            <person name="Wu W.L."/>
            <person name="Chen Y.Y."/>
            <person name="Chang S.B."/>
            <person name="Sakamoto S."/>
            <person name="Ohme-Takagi M."/>
            <person name="Yagi M."/>
            <person name="Zeng S.J."/>
            <person name="Shen C.Y."/>
            <person name="Yeh C.M."/>
            <person name="Luo Y.B."/>
            <person name="Tsai W.C."/>
            <person name="Van de Peer Y."/>
            <person name="Liu Z.J."/>
        </authorList>
    </citation>
    <scope>NUCLEOTIDE SEQUENCE [LARGE SCALE GENOMIC DNA]</scope>
    <source>
        <strain evidence="4">cv. Shenzhen</strain>
        <tissue evidence="3">Stem</tissue>
    </source>
</reference>
<comment type="similarity">
    <text evidence="1">Belongs to the C1D family.</text>
</comment>
<dbReference type="OrthoDB" id="1421013at2759"/>
<dbReference type="PANTHER" id="PTHR15341">
    <property type="entry name" value="SUN-COR STEROID HORMONE RECEPTOR CO-REPRESSOR"/>
    <property type="match status" value="1"/>
</dbReference>
<dbReference type="InterPro" id="IPR011082">
    <property type="entry name" value="Exosome-assoc_fac/DNA_repair"/>
</dbReference>
<dbReference type="GO" id="GO:0003723">
    <property type="term" value="F:RNA binding"/>
    <property type="evidence" value="ECO:0007669"/>
    <property type="project" value="UniProtKB-UniRule"/>
</dbReference>
<organism evidence="3 4">
    <name type="scientific">Apostasia shenzhenica</name>
    <dbReference type="NCBI Taxonomy" id="1088818"/>
    <lineage>
        <taxon>Eukaryota</taxon>
        <taxon>Viridiplantae</taxon>
        <taxon>Streptophyta</taxon>
        <taxon>Embryophyta</taxon>
        <taxon>Tracheophyta</taxon>
        <taxon>Spermatophyta</taxon>
        <taxon>Magnoliopsida</taxon>
        <taxon>Liliopsida</taxon>
        <taxon>Asparagales</taxon>
        <taxon>Orchidaceae</taxon>
        <taxon>Apostasioideae</taxon>
        <taxon>Apostasia</taxon>
    </lineage>
</organism>
<keyword evidence="1" id="KW-0539">Nucleus</keyword>
<protein>
    <recommendedName>
        <fullName evidence="1">Nuclear nucleic acid-binding protein C1D</fullName>
    </recommendedName>
</protein>
<dbReference type="EMBL" id="KZ451963">
    <property type="protein sequence ID" value="PKA57608.1"/>
    <property type="molecule type" value="Genomic_DNA"/>
</dbReference>
<dbReference type="GO" id="GO:0000460">
    <property type="term" value="P:maturation of 5.8S rRNA"/>
    <property type="evidence" value="ECO:0007669"/>
    <property type="project" value="TreeGrafter"/>
</dbReference>
<comment type="subunit">
    <text evidence="1">Monomer and homodimer.</text>
</comment>
<comment type="function">
    <text evidence="1">Plays a role in the recruitment of the exosome to pre-rRNA to mediate the 3'-5' end processing of the 5.8S rRNA.</text>
</comment>
<dbReference type="STRING" id="1088818.A0A2I0APZ6"/>
<feature type="region of interest" description="Disordered" evidence="2">
    <location>
        <begin position="144"/>
        <end position="177"/>
    </location>
</feature>
<evidence type="ECO:0000256" key="1">
    <source>
        <dbReference type="RuleBase" id="RU368003"/>
    </source>
</evidence>
<keyword evidence="1" id="KW-0694">RNA-binding</keyword>
<proteinExistence type="inferred from homology"/>
<dbReference type="Proteomes" id="UP000236161">
    <property type="component" value="Unassembled WGS sequence"/>
</dbReference>
<sequence>MGGGGGEEFADAVLPGAVLDSVTETLQCVDELKKSLESFLELAEPEVLAELPPLQQARAFFVLATSAAVLFSARLRCSGIRADGHSIRTEFERLELHEAKLRKFNDWSKAPLRPSTKINPQAATRFIEHSLPDLTLEQRKSMREISRGKGNQCRSFPSQRVKKKSKHQSSESQSLHAAAQEFLEKAAKELFGSNNSGVKGPCRDLASDDGNTE</sequence>
<dbReference type="GO" id="GO:0005737">
    <property type="term" value="C:cytoplasm"/>
    <property type="evidence" value="ECO:0007669"/>
    <property type="project" value="UniProtKB-SubCell"/>
</dbReference>
<dbReference type="PANTHER" id="PTHR15341:SF3">
    <property type="entry name" value="NUCLEAR NUCLEIC ACID-BINDING PROTEIN C1D"/>
    <property type="match status" value="1"/>
</dbReference>
<evidence type="ECO:0000256" key="2">
    <source>
        <dbReference type="SAM" id="MobiDB-lite"/>
    </source>
</evidence>
<feature type="region of interest" description="Disordered" evidence="2">
    <location>
        <begin position="192"/>
        <end position="213"/>
    </location>
</feature>
<keyword evidence="1" id="KW-0238">DNA-binding</keyword>
<name>A0A2I0APZ6_9ASPA</name>
<gene>
    <name evidence="3" type="ORF">AXF42_Ash018583</name>
</gene>
<dbReference type="GO" id="GO:0005730">
    <property type="term" value="C:nucleolus"/>
    <property type="evidence" value="ECO:0007669"/>
    <property type="project" value="UniProtKB-SubCell"/>
</dbReference>
<accession>A0A2I0APZ6</accession>
<evidence type="ECO:0000313" key="4">
    <source>
        <dbReference type="Proteomes" id="UP000236161"/>
    </source>
</evidence>
<evidence type="ECO:0000313" key="3">
    <source>
        <dbReference type="EMBL" id="PKA57608.1"/>
    </source>
</evidence>
<keyword evidence="4" id="KW-1185">Reference proteome</keyword>
<keyword evidence="1" id="KW-0698">rRNA processing</keyword>
<keyword evidence="1" id="KW-0963">Cytoplasm</keyword>
<dbReference type="GO" id="GO:0010468">
    <property type="term" value="P:regulation of gene expression"/>
    <property type="evidence" value="ECO:0007669"/>
    <property type="project" value="TreeGrafter"/>
</dbReference>
<dbReference type="AlphaFoldDB" id="A0A2I0APZ6"/>
<dbReference type="GO" id="GO:0003677">
    <property type="term" value="F:DNA binding"/>
    <property type="evidence" value="ECO:0007669"/>
    <property type="project" value="UniProtKB-KW"/>
</dbReference>
<dbReference type="GO" id="GO:0000178">
    <property type="term" value="C:exosome (RNase complex)"/>
    <property type="evidence" value="ECO:0007669"/>
    <property type="project" value="TreeGrafter"/>
</dbReference>